<sequence length="216" mass="25740">MSFNFNETESHWRDKNTNQFLKWSKHIVIKLTEKDSSNIEYVFENVDSVQNFILSRKWNEKYNFIDMQVYRTEKGGLMRQINQSKYKDKAGYRRPMIAINSQTKEKIHDVSVEDIGNYVISAHHIDIKNKRVISCDVEKNQQQKRIIENLGTEEYVMSRIRRTFFDEFVSILFFKITRETDLQRNAKLLTVARAKSEYIEENQQDIVFYVTSNGPS</sequence>
<dbReference type="AlphaFoldDB" id="A0A0C2IWA4"/>
<protein>
    <submittedName>
        <fullName evidence="1">Uncharacterized protein</fullName>
    </submittedName>
</protein>
<dbReference type="EMBL" id="JWZT01005379">
    <property type="protein sequence ID" value="KII61142.1"/>
    <property type="molecule type" value="Genomic_DNA"/>
</dbReference>
<name>A0A0C2IWA4_THEKT</name>
<dbReference type="Proteomes" id="UP000031668">
    <property type="component" value="Unassembled WGS sequence"/>
</dbReference>
<evidence type="ECO:0000313" key="2">
    <source>
        <dbReference type="Proteomes" id="UP000031668"/>
    </source>
</evidence>
<comment type="caution">
    <text evidence="1">The sequence shown here is derived from an EMBL/GenBank/DDBJ whole genome shotgun (WGS) entry which is preliminary data.</text>
</comment>
<proteinExistence type="predicted"/>
<reference evidence="1 2" key="1">
    <citation type="journal article" date="2014" name="Genome Biol. Evol.">
        <title>The genome of the myxosporean Thelohanellus kitauei shows adaptations to nutrient acquisition within its fish host.</title>
        <authorList>
            <person name="Yang Y."/>
            <person name="Xiong J."/>
            <person name="Zhou Z."/>
            <person name="Huo F."/>
            <person name="Miao W."/>
            <person name="Ran C."/>
            <person name="Liu Y."/>
            <person name="Zhang J."/>
            <person name="Feng J."/>
            <person name="Wang M."/>
            <person name="Wang M."/>
            <person name="Wang L."/>
            <person name="Yao B."/>
        </authorList>
    </citation>
    <scope>NUCLEOTIDE SEQUENCE [LARGE SCALE GENOMIC DNA]</scope>
    <source>
        <strain evidence="1">Wuqing</strain>
    </source>
</reference>
<evidence type="ECO:0000313" key="1">
    <source>
        <dbReference type="EMBL" id="KII61142.1"/>
    </source>
</evidence>
<organism evidence="1 2">
    <name type="scientific">Thelohanellus kitauei</name>
    <name type="common">Myxosporean</name>
    <dbReference type="NCBI Taxonomy" id="669202"/>
    <lineage>
        <taxon>Eukaryota</taxon>
        <taxon>Metazoa</taxon>
        <taxon>Cnidaria</taxon>
        <taxon>Myxozoa</taxon>
        <taxon>Myxosporea</taxon>
        <taxon>Bivalvulida</taxon>
        <taxon>Platysporina</taxon>
        <taxon>Myxobolidae</taxon>
        <taxon>Thelohanellus</taxon>
    </lineage>
</organism>
<keyword evidence="2" id="KW-1185">Reference proteome</keyword>
<accession>A0A0C2IWA4</accession>
<gene>
    <name evidence="1" type="ORF">RF11_05865</name>
</gene>